<dbReference type="InterPro" id="IPR045851">
    <property type="entry name" value="AMP-bd_C_sf"/>
</dbReference>
<dbReference type="InterPro" id="IPR025110">
    <property type="entry name" value="AMP-bd_C"/>
</dbReference>
<dbReference type="Pfam" id="PF13193">
    <property type="entry name" value="AMP-binding_C"/>
    <property type="match status" value="1"/>
</dbReference>
<dbReference type="Gene3D" id="3.30.300.30">
    <property type="match status" value="1"/>
</dbReference>
<proteinExistence type="inferred from homology"/>
<dbReference type="PANTHER" id="PTHR43201">
    <property type="entry name" value="ACYL-COA SYNTHETASE"/>
    <property type="match status" value="1"/>
</dbReference>
<dbReference type="Pfam" id="PF00501">
    <property type="entry name" value="AMP-binding"/>
    <property type="match status" value="2"/>
</dbReference>
<name>A0ABT9V5U5_9BACL</name>
<evidence type="ECO:0000313" key="6">
    <source>
        <dbReference type="Proteomes" id="UP001231362"/>
    </source>
</evidence>
<evidence type="ECO:0000259" key="4">
    <source>
        <dbReference type="Pfam" id="PF13193"/>
    </source>
</evidence>
<evidence type="ECO:0000256" key="2">
    <source>
        <dbReference type="ARBA" id="ARBA00022598"/>
    </source>
</evidence>
<sequence>MKILKFIYVLDKLRLFSPVGLYRLIAAIHNYGMNTMALLKLAERFGNKEALVDDHETISFQELFIQSERLSQILAEKYELGSGQKVGFLCRNHASMIKSIFAVSRVGADIYFLNTEMSESQLQLLIEEHNFDLLIYDEEFHTFIEKSIASGGAELNPKLTNDVFGKSGDVLYNLYGTSETGLNMIATPKDLKHSPKTVGKKIHGIPLKILDSNKKEVEAGTVGQFCVKNPWSMRNKEASWVETGDLGYQDQRGYYFLCGRSDDMIVSAGENVFPLELEHILINHLSVEDVAVIGINDEQFGQRLRAFVQPYATAKVSEDELFDWLRPRAARFQVPKNIIIVDKIPYTPLGKLDRKQLAAEGSWNKIHNIK</sequence>
<comment type="similarity">
    <text evidence="1">Belongs to the ATP-dependent AMP-binding enzyme family.</text>
</comment>
<gene>
    <name evidence="5" type="ORF">J2S07_002642</name>
</gene>
<dbReference type="InterPro" id="IPR042099">
    <property type="entry name" value="ANL_N_sf"/>
</dbReference>
<dbReference type="Proteomes" id="UP001231362">
    <property type="component" value="Unassembled WGS sequence"/>
</dbReference>
<dbReference type="PANTHER" id="PTHR43201:SF5">
    <property type="entry name" value="MEDIUM-CHAIN ACYL-COA LIGASE ACSF2, MITOCHONDRIAL"/>
    <property type="match status" value="1"/>
</dbReference>
<keyword evidence="6" id="KW-1185">Reference proteome</keyword>
<dbReference type="EMBL" id="JAUSTU010000011">
    <property type="protein sequence ID" value="MDQ0156323.1"/>
    <property type="molecule type" value="Genomic_DNA"/>
</dbReference>
<dbReference type="GO" id="GO:0016874">
    <property type="term" value="F:ligase activity"/>
    <property type="evidence" value="ECO:0007669"/>
    <property type="project" value="UniProtKB-KW"/>
</dbReference>
<dbReference type="CDD" id="cd04433">
    <property type="entry name" value="AFD_class_I"/>
    <property type="match status" value="1"/>
</dbReference>
<evidence type="ECO:0000313" key="5">
    <source>
        <dbReference type="EMBL" id="MDQ0156323.1"/>
    </source>
</evidence>
<feature type="domain" description="AMP-dependent synthetase/ligase" evidence="3">
    <location>
        <begin position="42"/>
        <end position="136"/>
    </location>
</feature>
<dbReference type="InterPro" id="IPR000873">
    <property type="entry name" value="AMP-dep_synth/lig_dom"/>
</dbReference>
<dbReference type="RefSeq" id="WP_307150837.1">
    <property type="nucleotide sequence ID" value="NZ_JAUSTU010000011.1"/>
</dbReference>
<comment type="caution">
    <text evidence="5">The sequence shown here is derived from an EMBL/GenBank/DDBJ whole genome shotgun (WGS) entry which is preliminary data.</text>
</comment>
<accession>A0ABT9V5U5</accession>
<keyword evidence="2 5" id="KW-0436">Ligase</keyword>
<organism evidence="5 6">
    <name type="scientific">Anoxybacillus andreesenii</name>
    <dbReference type="NCBI Taxonomy" id="1325932"/>
    <lineage>
        <taxon>Bacteria</taxon>
        <taxon>Bacillati</taxon>
        <taxon>Bacillota</taxon>
        <taxon>Bacilli</taxon>
        <taxon>Bacillales</taxon>
        <taxon>Anoxybacillaceae</taxon>
        <taxon>Anoxybacillus</taxon>
    </lineage>
</organism>
<dbReference type="SUPFAM" id="SSF56801">
    <property type="entry name" value="Acetyl-CoA synthetase-like"/>
    <property type="match status" value="2"/>
</dbReference>
<evidence type="ECO:0000259" key="3">
    <source>
        <dbReference type="Pfam" id="PF00501"/>
    </source>
</evidence>
<feature type="domain" description="AMP-dependent synthetase/ligase" evidence="3">
    <location>
        <begin position="148"/>
        <end position="234"/>
    </location>
</feature>
<protein>
    <submittedName>
        <fullName evidence="5">Acyl-CoA synthetase (AMP-forming)/AMP-acid ligase II</fullName>
    </submittedName>
</protein>
<feature type="domain" description="AMP-binding enzyme C-terminal" evidence="4">
    <location>
        <begin position="276"/>
        <end position="351"/>
    </location>
</feature>
<dbReference type="Gene3D" id="3.40.50.12780">
    <property type="entry name" value="N-terminal domain of ligase-like"/>
    <property type="match status" value="2"/>
</dbReference>
<reference evidence="5 6" key="1">
    <citation type="submission" date="2023-07" db="EMBL/GenBank/DDBJ databases">
        <title>Genomic Encyclopedia of Type Strains, Phase IV (KMG-IV): sequencing the most valuable type-strain genomes for metagenomic binning, comparative biology and taxonomic classification.</title>
        <authorList>
            <person name="Goeker M."/>
        </authorList>
    </citation>
    <scope>NUCLEOTIDE SEQUENCE [LARGE SCALE GENOMIC DNA]</scope>
    <source>
        <strain evidence="5 6">DSM 23948</strain>
    </source>
</reference>
<evidence type="ECO:0000256" key="1">
    <source>
        <dbReference type="ARBA" id="ARBA00006432"/>
    </source>
</evidence>